<evidence type="ECO:0000313" key="5">
    <source>
        <dbReference type="Proteomes" id="UP000822369"/>
    </source>
</evidence>
<feature type="region of interest" description="Disordered" evidence="1">
    <location>
        <begin position="404"/>
        <end position="473"/>
    </location>
</feature>
<evidence type="ECO:0000313" key="4">
    <source>
        <dbReference type="EMBL" id="KAF7228263.1"/>
    </source>
</evidence>
<feature type="compositionally biased region" description="Polar residues" evidence="1">
    <location>
        <begin position="966"/>
        <end position="977"/>
    </location>
</feature>
<dbReference type="KEGG" id="nfu:107376968"/>
<feature type="region of interest" description="Disordered" evidence="1">
    <location>
        <begin position="541"/>
        <end position="631"/>
    </location>
</feature>
<feature type="domain" description="BTB" evidence="2">
    <location>
        <begin position="27"/>
        <end position="96"/>
    </location>
</feature>
<organism evidence="3 5">
    <name type="scientific">Nothobranchius furzeri</name>
    <name type="common">Turquoise killifish</name>
    <dbReference type="NCBI Taxonomy" id="105023"/>
    <lineage>
        <taxon>Eukaryota</taxon>
        <taxon>Metazoa</taxon>
        <taxon>Chordata</taxon>
        <taxon>Craniata</taxon>
        <taxon>Vertebrata</taxon>
        <taxon>Euteleostomi</taxon>
        <taxon>Actinopterygii</taxon>
        <taxon>Neopterygii</taxon>
        <taxon>Teleostei</taxon>
        <taxon>Neoteleostei</taxon>
        <taxon>Acanthomorphata</taxon>
        <taxon>Ovalentaria</taxon>
        <taxon>Atherinomorphae</taxon>
        <taxon>Cyprinodontiformes</taxon>
        <taxon>Nothobranchiidae</taxon>
        <taxon>Nothobranchius</taxon>
    </lineage>
</organism>
<feature type="compositionally biased region" description="Basic and acidic residues" evidence="1">
    <location>
        <begin position="801"/>
        <end position="811"/>
    </location>
</feature>
<feature type="region of interest" description="Disordered" evidence="1">
    <location>
        <begin position="942"/>
        <end position="977"/>
    </location>
</feature>
<dbReference type="PANTHER" id="PTHR47639">
    <property type="entry name" value="BTB/POZ DOMAIN-CONTAINING PROTEIN 18"/>
    <property type="match status" value="1"/>
</dbReference>
<dbReference type="InterPro" id="IPR011333">
    <property type="entry name" value="SKP1/BTB/POZ_sf"/>
</dbReference>
<feature type="compositionally biased region" description="Low complexity" evidence="1">
    <location>
        <begin position="441"/>
        <end position="454"/>
    </location>
</feature>
<evidence type="ECO:0000313" key="3">
    <source>
        <dbReference type="EMBL" id="KAF7228262.1"/>
    </source>
</evidence>
<dbReference type="PROSITE" id="PS50097">
    <property type="entry name" value="BTB"/>
    <property type="match status" value="1"/>
</dbReference>
<sequence>MWCYQKPGFEAQLLAELQRQQQRSQFCDTILQAGGVSVPAHSCILSAVSPRMSSALSSAPMPPAGQSRLLEFQALGACTLLHMVRLLYSGEMSGEGENEKQQAIFAASNLGINGLVEVTQSKSRGGGEEMGTHVEVGVQTQENEVTRSRWRRGVREGVTYLWKETPSGGGKDVWTQTEETNLLPLTLPAASFDTIDLRALQDLGQTDSHQFVPVTVLYPPNENQTIQLSCDAFTYQQVTAGSTSVAPVVPSYPSEPPALPHSSRQTEPQSHWDGPQGGNVPTAEVWEDDQLEQFEGNLAGFLNYFLSQESNQGTRRGRAVRRQRGRPRGGGTRRQSTGRPRGRPPGRGRRTFTQTVDVQEVGVSKQQKLLLDRGSLRAHTMGQGGGAVGRKLFLETRGAFQPARKCRRRRDRSKVLEVSQRGGRNPQQDTPKPFNQFYPGSSSAASVPPAASSSLRTTHFPNTTLSPHEAQSEPMDRLLEEVMIGLDILPNSSKAANNTTSKEKTKAHVTEAPGQQQQCEGELSEILENFLKSFEQHVDSCNTTQQNERDDGSLSEGHMVQSRSSTAQTSSHSSRPRKTRRPVSGSETSEPQCEASSQSLSLLHKVVCSRSASSKSMDKTQEKARTKRKRRTKQYLLSLEKKSVKKSASLTTIEATVVSKLVDHQLQQKPMVRLERRKEMLQEQPCLSQKDKSPFKAKSHVSSGKSSEDISGENLQDYFQTNFYPIRSRVRRGEIRDISAFVDNPLPRRQHSPRQKRLLSSAKDGSTLVQPQPVGSSCTDEQSEKNQRENVDSTTQAQEETPARTGEKRSAGSDGTNEGSPLNKKILLNQMTPETYTPSSEASYFIPAAVALQQVETVSLKSLSLPDKSPPKDSNDKERRSRDDGMTVVKEMEVPESEQEKPLLSHDYGEEWIGKLEEDEDIDVIGGSSPVPNPVVICWTLSSDEEKEDGDEEIDVVGDKMDSPSVIVSNVSKSEPE</sequence>
<dbReference type="Proteomes" id="UP000822369">
    <property type="component" value="Chromosome 2"/>
</dbReference>
<proteinExistence type="predicted"/>
<feature type="region of interest" description="Disordered" evidence="1">
    <location>
        <begin position="862"/>
        <end position="906"/>
    </location>
</feature>
<feature type="compositionally biased region" description="Polar residues" evidence="1">
    <location>
        <begin position="763"/>
        <end position="780"/>
    </location>
</feature>
<feature type="region of interest" description="Disordered" evidence="1">
    <location>
        <begin position="245"/>
        <end position="282"/>
    </location>
</feature>
<evidence type="ECO:0000256" key="1">
    <source>
        <dbReference type="SAM" id="MobiDB-lite"/>
    </source>
</evidence>
<protein>
    <submittedName>
        <fullName evidence="3">Transcript variant X1</fullName>
    </submittedName>
    <submittedName>
        <fullName evidence="4">Transcript variant X2</fullName>
    </submittedName>
</protein>
<dbReference type="SUPFAM" id="SSF54695">
    <property type="entry name" value="POZ domain"/>
    <property type="match status" value="1"/>
</dbReference>
<dbReference type="InterPro" id="IPR000210">
    <property type="entry name" value="BTB/POZ_dom"/>
</dbReference>
<feature type="compositionally biased region" description="Basic residues" evidence="1">
    <location>
        <begin position="340"/>
        <end position="350"/>
    </location>
</feature>
<dbReference type="EMBL" id="JAAVVJ010000002">
    <property type="protein sequence ID" value="KAF7228262.1"/>
    <property type="molecule type" value="Genomic_DNA"/>
</dbReference>
<feature type="compositionally biased region" description="Low complexity" evidence="1">
    <location>
        <begin position="561"/>
        <end position="573"/>
    </location>
</feature>
<feature type="compositionally biased region" description="Basic and acidic residues" evidence="1">
    <location>
        <begin position="869"/>
        <end position="906"/>
    </location>
</feature>
<gene>
    <name evidence="3" type="ORF">G4P62_000353</name>
</gene>
<dbReference type="InterPro" id="IPR042915">
    <property type="entry name" value="BTBD18"/>
</dbReference>
<reference evidence="3" key="1">
    <citation type="submission" date="2020-03" db="EMBL/GenBank/DDBJ databases">
        <title>Intra-Species Differences in Population Size shape Life History and Genome Evolution.</title>
        <authorList>
            <person name="Willemsen D."/>
            <person name="Cui R."/>
            <person name="Valenzano D.R."/>
        </authorList>
    </citation>
    <scope>NUCLEOTIDE SEQUENCE</scope>
    <source>
        <strain evidence="3">GRZ</strain>
        <tissue evidence="3">Whole</tissue>
    </source>
</reference>
<name>A0A9D3BZ43_NOTFU</name>
<evidence type="ECO:0000259" key="2">
    <source>
        <dbReference type="PROSITE" id="PS50097"/>
    </source>
</evidence>
<feature type="compositionally biased region" description="Polar residues" evidence="1">
    <location>
        <begin position="585"/>
        <end position="601"/>
    </location>
</feature>
<feature type="region of interest" description="Disordered" evidence="1">
    <location>
        <begin position="744"/>
        <end position="823"/>
    </location>
</feature>
<feature type="region of interest" description="Disordered" evidence="1">
    <location>
        <begin position="310"/>
        <end position="351"/>
    </location>
</feature>
<dbReference type="OMA" id="WTESSEG"/>
<comment type="caution">
    <text evidence="3">The sequence shown here is derived from an EMBL/GenBank/DDBJ whole genome shotgun (WGS) entry which is preliminary data.</text>
</comment>
<dbReference type="Pfam" id="PF00651">
    <property type="entry name" value="BTB"/>
    <property type="match status" value="1"/>
</dbReference>
<dbReference type="SMART" id="SM00225">
    <property type="entry name" value="BTB"/>
    <property type="match status" value="1"/>
</dbReference>
<dbReference type="Gene3D" id="3.30.710.10">
    <property type="entry name" value="Potassium Channel Kv1.1, Chain A"/>
    <property type="match status" value="1"/>
</dbReference>
<dbReference type="AlphaFoldDB" id="A0A9D3BZ43"/>
<feature type="compositionally biased region" description="Acidic residues" evidence="1">
    <location>
        <begin position="943"/>
        <end position="956"/>
    </location>
</feature>
<dbReference type="GO" id="GO:0032968">
    <property type="term" value="P:positive regulation of transcription elongation by RNA polymerase II"/>
    <property type="evidence" value="ECO:0007669"/>
    <property type="project" value="InterPro"/>
</dbReference>
<feature type="compositionally biased region" description="Basic and acidic residues" evidence="1">
    <location>
        <begin position="782"/>
        <end position="791"/>
    </location>
</feature>
<feature type="compositionally biased region" description="Polar residues" evidence="1">
    <location>
        <begin position="491"/>
        <end position="500"/>
    </location>
</feature>
<feature type="region of interest" description="Disordered" evidence="1">
    <location>
        <begin position="682"/>
        <end position="711"/>
    </location>
</feature>
<feature type="compositionally biased region" description="Basic residues" evidence="1">
    <location>
        <begin position="315"/>
        <end position="327"/>
    </location>
</feature>
<dbReference type="EMBL" id="JAAVVJ010000002">
    <property type="protein sequence ID" value="KAF7228263.1"/>
    <property type="molecule type" value="Genomic_DNA"/>
</dbReference>
<feature type="region of interest" description="Disordered" evidence="1">
    <location>
        <begin position="491"/>
        <end position="519"/>
    </location>
</feature>
<feature type="compositionally biased region" description="Basic residues" evidence="1">
    <location>
        <begin position="748"/>
        <end position="757"/>
    </location>
</feature>
<accession>A0A9D3BZ43</accession>
<feature type="compositionally biased region" description="Polar residues" evidence="1">
    <location>
        <begin position="455"/>
        <end position="466"/>
    </location>
</feature>
<dbReference type="PANTHER" id="PTHR47639:SF1">
    <property type="entry name" value="BTB_POZ DOMAIN-CONTAINING PROTEIN 18"/>
    <property type="match status" value="1"/>
</dbReference>